<dbReference type="PANTHER" id="PTHR12411">
    <property type="entry name" value="CYSTEINE PROTEASE FAMILY C1-RELATED"/>
    <property type="match status" value="1"/>
</dbReference>
<evidence type="ECO:0000256" key="7">
    <source>
        <dbReference type="SAM" id="SignalP"/>
    </source>
</evidence>
<gene>
    <name evidence="9" type="ORF">ACHHYP_06548</name>
</gene>
<keyword evidence="3" id="KW-0677">Repeat</keyword>
<keyword evidence="9" id="KW-0645">Protease</keyword>
<evidence type="ECO:0000256" key="3">
    <source>
        <dbReference type="ARBA" id="ARBA00022737"/>
    </source>
</evidence>
<dbReference type="GO" id="GO:0006508">
    <property type="term" value="P:proteolysis"/>
    <property type="evidence" value="ECO:0007669"/>
    <property type="project" value="UniProtKB-KW"/>
</dbReference>
<feature type="signal peptide" evidence="7">
    <location>
        <begin position="1"/>
        <end position="16"/>
    </location>
</feature>
<evidence type="ECO:0000313" key="10">
    <source>
        <dbReference type="Proteomes" id="UP000243579"/>
    </source>
</evidence>
<feature type="chain" id="PRO_5018690852" evidence="7">
    <location>
        <begin position="17"/>
        <end position="443"/>
    </location>
</feature>
<dbReference type="EMBL" id="JNBR01001010">
    <property type="protein sequence ID" value="OQR88952.1"/>
    <property type="molecule type" value="Genomic_DNA"/>
</dbReference>
<dbReference type="Proteomes" id="UP000243579">
    <property type="component" value="Unassembled WGS sequence"/>
</dbReference>
<dbReference type="OrthoDB" id="75895at2759"/>
<dbReference type="Pfam" id="PF00112">
    <property type="entry name" value="Peptidase_C1"/>
    <property type="match status" value="1"/>
</dbReference>
<sequence length="443" mass="46868">MRHAILLATVAATTMGDLTPAERTELAADLKQWQQLFGQEALTQGFLPRLHGLSAAESDDELLHRMKAAKERIPALQAQNPDAQFSHLSPLALLTKAEFKAYVMSSFQRGKPKRALRASKVDWAALQGSTAAGSVDWTTSKCVTPVKNQGQCGSCWAFSGTGAAESAHCIATGTLLDLAEQQVVDCDTAGYNQGCNGGMEDAAITWIQKNGGLCLTKDYPYTSGSSGQSGRCKSSCTKQKLSIGATVNIKGESPLTTALDTQPVAVAVEAGNDVWQYYKGGVVSQCPGAQSDHAVIAVGYGSDGGKNYFKIRNSWGANWGEKGYIRLQRGVGGKGMCNVAEMPAYPKINAGPKPTHKPTDEPTEEPTDEPTDEPSDEPTDTPSGSGSDESPSGSGSDESPSGSGSDEFPSDSGSDEFPGSDSWSNSGDNSMDGSDDWDWNWRL</sequence>
<name>A0A1V9YT51_ACHHY</name>
<keyword evidence="5" id="KW-1015">Disulfide bond</keyword>
<dbReference type="GO" id="GO:0008234">
    <property type="term" value="F:cysteine-type peptidase activity"/>
    <property type="evidence" value="ECO:0007669"/>
    <property type="project" value="InterPro"/>
</dbReference>
<comment type="similarity">
    <text evidence="1">Belongs to the peptidase C1 family.</text>
</comment>
<keyword evidence="2 7" id="KW-0732">Signal</keyword>
<evidence type="ECO:0000259" key="8">
    <source>
        <dbReference type="SMART" id="SM00645"/>
    </source>
</evidence>
<accession>A0A1V9YT51</accession>
<dbReference type="PROSITE" id="PS00139">
    <property type="entry name" value="THIOL_PROTEASE_CYS"/>
    <property type="match status" value="1"/>
</dbReference>
<dbReference type="FunFam" id="3.90.70.10:FF:000332">
    <property type="entry name" value="Cathepsin L1"/>
    <property type="match status" value="1"/>
</dbReference>
<evidence type="ECO:0000313" key="9">
    <source>
        <dbReference type="EMBL" id="OQR88952.1"/>
    </source>
</evidence>
<feature type="compositionally biased region" description="Acidic residues" evidence="6">
    <location>
        <begin position="361"/>
        <end position="379"/>
    </location>
</feature>
<dbReference type="PRINTS" id="PR00705">
    <property type="entry name" value="PAPAIN"/>
</dbReference>
<dbReference type="InterPro" id="IPR000169">
    <property type="entry name" value="Pept_cys_AS"/>
</dbReference>
<dbReference type="InterPro" id="IPR006970">
    <property type="entry name" value="PT"/>
</dbReference>
<dbReference type="STRING" id="1202772.A0A1V9YT51"/>
<dbReference type="InterPro" id="IPR039417">
    <property type="entry name" value="Peptidase_C1A_papain-like"/>
</dbReference>
<evidence type="ECO:0000256" key="2">
    <source>
        <dbReference type="ARBA" id="ARBA00022729"/>
    </source>
</evidence>
<feature type="region of interest" description="Disordered" evidence="6">
    <location>
        <begin position="345"/>
        <end position="443"/>
    </location>
</feature>
<evidence type="ECO:0000256" key="4">
    <source>
        <dbReference type="ARBA" id="ARBA00023145"/>
    </source>
</evidence>
<dbReference type="SUPFAM" id="SSF54001">
    <property type="entry name" value="Cysteine proteinases"/>
    <property type="match status" value="1"/>
</dbReference>
<comment type="caution">
    <text evidence="9">The sequence shown here is derived from an EMBL/GenBank/DDBJ whole genome shotgun (WGS) entry which is preliminary data.</text>
</comment>
<reference evidence="9 10" key="1">
    <citation type="journal article" date="2014" name="Genome Biol. Evol.">
        <title>The secreted proteins of Achlya hypogyna and Thraustotheca clavata identify the ancestral oomycete secretome and reveal gene acquisitions by horizontal gene transfer.</title>
        <authorList>
            <person name="Misner I."/>
            <person name="Blouin N."/>
            <person name="Leonard G."/>
            <person name="Richards T.A."/>
            <person name="Lane C.E."/>
        </authorList>
    </citation>
    <scope>NUCLEOTIDE SEQUENCE [LARGE SCALE GENOMIC DNA]</scope>
    <source>
        <strain evidence="9 10">ATCC 48635</strain>
    </source>
</reference>
<dbReference type="InterPro" id="IPR038765">
    <property type="entry name" value="Papain-like_cys_pep_sf"/>
</dbReference>
<proteinExistence type="inferred from homology"/>
<protein>
    <submittedName>
        <fullName evidence="9">Cysteine protease family C01A</fullName>
    </submittedName>
</protein>
<feature type="compositionally biased region" description="Low complexity" evidence="6">
    <location>
        <begin position="380"/>
        <end position="432"/>
    </location>
</feature>
<evidence type="ECO:0000256" key="1">
    <source>
        <dbReference type="ARBA" id="ARBA00008455"/>
    </source>
</evidence>
<keyword evidence="10" id="KW-1185">Reference proteome</keyword>
<dbReference type="SMART" id="SM00645">
    <property type="entry name" value="Pept_C1"/>
    <property type="match status" value="1"/>
</dbReference>
<dbReference type="AlphaFoldDB" id="A0A1V9YT51"/>
<keyword evidence="4" id="KW-0865">Zymogen</keyword>
<dbReference type="Pfam" id="PF04886">
    <property type="entry name" value="PT"/>
    <property type="match status" value="1"/>
</dbReference>
<feature type="compositionally biased region" description="Acidic residues" evidence="6">
    <location>
        <begin position="433"/>
        <end position="443"/>
    </location>
</feature>
<organism evidence="9 10">
    <name type="scientific">Achlya hypogyna</name>
    <name type="common">Oomycete</name>
    <name type="synonym">Protoachlya hypogyna</name>
    <dbReference type="NCBI Taxonomy" id="1202772"/>
    <lineage>
        <taxon>Eukaryota</taxon>
        <taxon>Sar</taxon>
        <taxon>Stramenopiles</taxon>
        <taxon>Oomycota</taxon>
        <taxon>Saprolegniomycetes</taxon>
        <taxon>Saprolegniales</taxon>
        <taxon>Achlyaceae</taxon>
        <taxon>Achlya</taxon>
    </lineage>
</organism>
<dbReference type="InterPro" id="IPR000668">
    <property type="entry name" value="Peptidase_C1A_C"/>
</dbReference>
<keyword evidence="9" id="KW-0378">Hydrolase</keyword>
<dbReference type="InterPro" id="IPR013128">
    <property type="entry name" value="Peptidase_C1A"/>
</dbReference>
<dbReference type="CDD" id="cd02248">
    <property type="entry name" value="Peptidase_C1A"/>
    <property type="match status" value="1"/>
</dbReference>
<feature type="domain" description="Peptidase C1A papain C-terminal" evidence="8">
    <location>
        <begin position="131"/>
        <end position="347"/>
    </location>
</feature>
<dbReference type="Gene3D" id="3.90.70.10">
    <property type="entry name" value="Cysteine proteinases"/>
    <property type="match status" value="1"/>
</dbReference>
<evidence type="ECO:0000256" key="5">
    <source>
        <dbReference type="ARBA" id="ARBA00023157"/>
    </source>
</evidence>
<evidence type="ECO:0000256" key="6">
    <source>
        <dbReference type="SAM" id="MobiDB-lite"/>
    </source>
</evidence>